<gene>
    <name evidence="1" type="ORF">ACFO3S_09235</name>
</gene>
<dbReference type="Proteomes" id="UP001596028">
    <property type="component" value="Unassembled WGS sequence"/>
</dbReference>
<dbReference type="Pfam" id="PF04439">
    <property type="entry name" value="Adenyl_transf"/>
    <property type="match status" value="1"/>
</dbReference>
<dbReference type="InterPro" id="IPR043519">
    <property type="entry name" value="NT_sf"/>
</dbReference>
<dbReference type="RefSeq" id="WP_378094639.1">
    <property type="nucleotide sequence ID" value="NZ_JBHSEP010000005.1"/>
</dbReference>
<accession>A0ABV9F8X2</accession>
<dbReference type="SUPFAM" id="SSF81301">
    <property type="entry name" value="Nucleotidyltransferase"/>
    <property type="match status" value="1"/>
</dbReference>
<dbReference type="PIRSF" id="PIRSF000812">
    <property type="entry name" value="AAD"/>
    <property type="match status" value="1"/>
</dbReference>
<evidence type="ECO:0000313" key="1">
    <source>
        <dbReference type="EMBL" id="MFC4598413.1"/>
    </source>
</evidence>
<name>A0ABV9F8X2_9BACL</name>
<protein>
    <submittedName>
        <fullName evidence="1">Aminoglycoside 6-adenylyltransferase</fullName>
    </submittedName>
</protein>
<comment type="caution">
    <text evidence="1">The sequence shown here is derived from an EMBL/GenBank/DDBJ whole genome shotgun (WGS) entry which is preliminary data.</text>
</comment>
<dbReference type="Gene3D" id="3.30.460.10">
    <property type="entry name" value="Beta Polymerase, domain 2"/>
    <property type="match status" value="1"/>
</dbReference>
<proteinExistence type="predicted"/>
<dbReference type="EMBL" id="JBHSEP010000005">
    <property type="protein sequence ID" value="MFC4598413.1"/>
    <property type="molecule type" value="Genomic_DNA"/>
</dbReference>
<evidence type="ECO:0000313" key="2">
    <source>
        <dbReference type="Proteomes" id="UP001596028"/>
    </source>
</evidence>
<keyword evidence="2" id="KW-1185">Reference proteome</keyword>
<sequence>MRSEREMMELFLDYARGCERIRAVTLEGSRTNPNAPRDVFQDYDISYHVTDMDFFIGNPSWIDRFGERLLLQTPEDMAMFPSELGRRFSYLMLFKDGNKADLTLIPLDEAEAYRREDRLIQVLLDKDGVFPDVPPSTDEDHWVKRPSAEFYADCCNEFWMVSTYVAKGLWRKEILFAQEHLHSIMRPMLLKMIEWRVGFDTGFSVSIGKCGKYLEPYLSERDWRQLLATYPRGDVESVWAALFEMTELFRRTAHEVARRLNCEYSREEDEGVTAYLRRVRDWPAADEADSAVNP</sequence>
<dbReference type="SUPFAM" id="SSF81631">
    <property type="entry name" value="PAP/OAS1 substrate-binding domain"/>
    <property type="match status" value="1"/>
</dbReference>
<dbReference type="InterPro" id="IPR007530">
    <property type="entry name" value="Aminoglycoside_adenylylTfrase"/>
</dbReference>
<reference evidence="2" key="1">
    <citation type="journal article" date="2019" name="Int. J. Syst. Evol. Microbiol.">
        <title>The Global Catalogue of Microorganisms (GCM) 10K type strain sequencing project: providing services to taxonomists for standard genome sequencing and annotation.</title>
        <authorList>
            <consortium name="The Broad Institute Genomics Platform"/>
            <consortium name="The Broad Institute Genome Sequencing Center for Infectious Disease"/>
            <person name="Wu L."/>
            <person name="Ma J."/>
        </authorList>
    </citation>
    <scope>NUCLEOTIDE SEQUENCE [LARGE SCALE GENOMIC DNA]</scope>
    <source>
        <strain evidence="2">CCUG 49571</strain>
    </source>
</reference>
<dbReference type="Gene3D" id="1.20.120.330">
    <property type="entry name" value="Nucleotidyltransferases domain 2"/>
    <property type="match status" value="1"/>
</dbReference>
<organism evidence="1 2">
    <name type="scientific">Cohnella hongkongensis</name>
    <dbReference type="NCBI Taxonomy" id="178337"/>
    <lineage>
        <taxon>Bacteria</taxon>
        <taxon>Bacillati</taxon>
        <taxon>Bacillota</taxon>
        <taxon>Bacilli</taxon>
        <taxon>Bacillales</taxon>
        <taxon>Paenibacillaceae</taxon>
        <taxon>Cohnella</taxon>
    </lineage>
</organism>